<evidence type="ECO:0000313" key="15">
    <source>
        <dbReference type="EMBL" id="MBB6448591.1"/>
    </source>
</evidence>
<dbReference type="GO" id="GO:0006814">
    <property type="term" value="P:sodium ion transport"/>
    <property type="evidence" value="ECO:0007669"/>
    <property type="project" value="UniProtKB-KW"/>
</dbReference>
<keyword evidence="8" id="KW-0915">Sodium</keyword>
<evidence type="ECO:0000256" key="2">
    <source>
        <dbReference type="ARBA" id="ARBA00006434"/>
    </source>
</evidence>
<dbReference type="Proteomes" id="UP000568839">
    <property type="component" value="Unassembled WGS sequence"/>
</dbReference>
<dbReference type="GO" id="GO:0015293">
    <property type="term" value="F:symporter activity"/>
    <property type="evidence" value="ECO:0007669"/>
    <property type="project" value="UniProtKB-KW"/>
</dbReference>
<comment type="caution">
    <text evidence="15">The sequence shown here is derived from an EMBL/GenBank/DDBJ whole genome shotgun (WGS) entry which is preliminary data.</text>
</comment>
<keyword evidence="3" id="KW-0813">Transport</keyword>
<accession>A0A841PQL2</accession>
<keyword evidence="10 14" id="KW-0472">Membrane</keyword>
<evidence type="ECO:0000256" key="13">
    <source>
        <dbReference type="RuleBase" id="RU362091"/>
    </source>
</evidence>
<evidence type="ECO:0000256" key="8">
    <source>
        <dbReference type="ARBA" id="ARBA00023053"/>
    </source>
</evidence>
<evidence type="ECO:0000256" key="7">
    <source>
        <dbReference type="ARBA" id="ARBA00022989"/>
    </source>
</evidence>
<keyword evidence="16" id="KW-1185">Reference proteome</keyword>
<evidence type="ECO:0000256" key="6">
    <source>
        <dbReference type="ARBA" id="ARBA00022847"/>
    </source>
</evidence>
<keyword evidence="4" id="KW-1003">Cell membrane</keyword>
<organism evidence="15 16">
    <name type="scientific">Geomicrobium halophilum</name>
    <dbReference type="NCBI Taxonomy" id="549000"/>
    <lineage>
        <taxon>Bacteria</taxon>
        <taxon>Bacillati</taxon>
        <taxon>Bacillota</taxon>
        <taxon>Bacilli</taxon>
        <taxon>Bacillales</taxon>
        <taxon>Geomicrobium</taxon>
    </lineage>
</organism>
<dbReference type="PANTHER" id="PTHR48086:SF3">
    <property type="entry name" value="SODIUM_PROLINE SYMPORTER"/>
    <property type="match status" value="1"/>
</dbReference>
<evidence type="ECO:0000256" key="10">
    <source>
        <dbReference type="ARBA" id="ARBA00023136"/>
    </source>
</evidence>
<evidence type="ECO:0000256" key="4">
    <source>
        <dbReference type="ARBA" id="ARBA00022475"/>
    </source>
</evidence>
<dbReference type="Gene3D" id="1.20.1730.10">
    <property type="entry name" value="Sodium/glucose cotransporter"/>
    <property type="match status" value="1"/>
</dbReference>
<dbReference type="EMBL" id="JACHHJ010000001">
    <property type="protein sequence ID" value="MBB6448591.1"/>
    <property type="molecule type" value="Genomic_DNA"/>
</dbReference>
<evidence type="ECO:0000256" key="12">
    <source>
        <dbReference type="ARBA" id="ARBA00033708"/>
    </source>
</evidence>
<dbReference type="InterPro" id="IPR038377">
    <property type="entry name" value="Na/Glc_symporter_sf"/>
</dbReference>
<evidence type="ECO:0000256" key="14">
    <source>
        <dbReference type="SAM" id="Phobius"/>
    </source>
</evidence>
<dbReference type="InterPro" id="IPR001734">
    <property type="entry name" value="Na/solute_symporter"/>
</dbReference>
<comment type="subcellular location">
    <subcellularLocation>
        <location evidence="1">Cell membrane</location>
        <topology evidence="1">Multi-pass membrane protein</topology>
    </subcellularLocation>
</comment>
<dbReference type="InterPro" id="IPR050277">
    <property type="entry name" value="Sodium:Solute_Symporter"/>
</dbReference>
<sequence>MDWFADMHGVLLFGLAPIVQKGDMDAGLIYIGIGLVFLIMTVFGIYSYMKTKGLIFFYDAARAGCWYLITGSLFASGISGATFLGMVACFYDFGTGTMWIAVGIAWSYFILLFLIGPKLRRFGQLTVSDYLAERFDSPLLRPVFCGSVS</sequence>
<evidence type="ECO:0000256" key="9">
    <source>
        <dbReference type="ARBA" id="ARBA00023065"/>
    </source>
</evidence>
<comment type="catalytic activity">
    <reaction evidence="12">
        <text>L-proline(in) + Na(+)(in) = L-proline(out) + Na(+)(out)</text>
        <dbReference type="Rhea" id="RHEA:28967"/>
        <dbReference type="ChEBI" id="CHEBI:29101"/>
        <dbReference type="ChEBI" id="CHEBI:60039"/>
    </reaction>
</comment>
<keyword evidence="7 14" id="KW-1133">Transmembrane helix</keyword>
<feature type="transmembrane region" description="Helical" evidence="14">
    <location>
        <begin position="97"/>
        <end position="115"/>
    </location>
</feature>
<evidence type="ECO:0000256" key="11">
    <source>
        <dbReference type="ARBA" id="ARBA00023201"/>
    </source>
</evidence>
<dbReference type="PANTHER" id="PTHR48086">
    <property type="entry name" value="SODIUM/PROLINE SYMPORTER-RELATED"/>
    <property type="match status" value="1"/>
</dbReference>
<gene>
    <name evidence="15" type="ORF">HNR44_000540</name>
</gene>
<protein>
    <submittedName>
        <fullName evidence="15">Na+/proline symporter</fullName>
    </submittedName>
</protein>
<dbReference type="PROSITE" id="PS50283">
    <property type="entry name" value="NA_SOLUT_SYMP_3"/>
    <property type="match status" value="1"/>
</dbReference>
<comment type="similarity">
    <text evidence="2 13">Belongs to the sodium:solute symporter (SSF) (TC 2.A.21) family.</text>
</comment>
<dbReference type="AlphaFoldDB" id="A0A841PQL2"/>
<keyword evidence="5 14" id="KW-0812">Transmembrane</keyword>
<dbReference type="RefSeq" id="WP_184402568.1">
    <property type="nucleotide sequence ID" value="NZ_JACHHJ010000001.1"/>
</dbReference>
<evidence type="ECO:0000256" key="3">
    <source>
        <dbReference type="ARBA" id="ARBA00022448"/>
    </source>
</evidence>
<evidence type="ECO:0000256" key="1">
    <source>
        <dbReference type="ARBA" id="ARBA00004651"/>
    </source>
</evidence>
<keyword evidence="9" id="KW-0406">Ion transport</keyword>
<reference evidence="15 16" key="1">
    <citation type="submission" date="2020-08" db="EMBL/GenBank/DDBJ databases">
        <title>Genomic Encyclopedia of Type Strains, Phase IV (KMG-IV): sequencing the most valuable type-strain genomes for metagenomic binning, comparative biology and taxonomic classification.</title>
        <authorList>
            <person name="Goeker M."/>
        </authorList>
    </citation>
    <scope>NUCLEOTIDE SEQUENCE [LARGE SCALE GENOMIC DNA]</scope>
    <source>
        <strain evidence="15 16">DSM 21769</strain>
    </source>
</reference>
<proteinExistence type="inferred from homology"/>
<evidence type="ECO:0000256" key="5">
    <source>
        <dbReference type="ARBA" id="ARBA00022692"/>
    </source>
</evidence>
<feature type="transmembrane region" description="Helical" evidence="14">
    <location>
        <begin position="27"/>
        <end position="46"/>
    </location>
</feature>
<dbReference type="GO" id="GO:0005886">
    <property type="term" value="C:plasma membrane"/>
    <property type="evidence" value="ECO:0007669"/>
    <property type="project" value="UniProtKB-SubCell"/>
</dbReference>
<name>A0A841PQL2_9BACL</name>
<dbReference type="Pfam" id="PF00474">
    <property type="entry name" value="SSF"/>
    <property type="match status" value="1"/>
</dbReference>
<evidence type="ECO:0000313" key="16">
    <source>
        <dbReference type="Proteomes" id="UP000568839"/>
    </source>
</evidence>
<keyword evidence="6" id="KW-0769">Symport</keyword>
<keyword evidence="11" id="KW-0739">Sodium transport</keyword>
<feature type="transmembrane region" description="Helical" evidence="14">
    <location>
        <begin position="66"/>
        <end position="91"/>
    </location>
</feature>